<evidence type="ECO:0000313" key="6">
    <source>
        <dbReference type="RefSeq" id="XP_021834029.1"/>
    </source>
</evidence>
<evidence type="ECO:0000313" key="5">
    <source>
        <dbReference type="Proteomes" id="UP000515124"/>
    </source>
</evidence>
<evidence type="ECO:0000256" key="3">
    <source>
        <dbReference type="SAM" id="SignalP"/>
    </source>
</evidence>
<sequence>MGSRFLALSGWVLIVAFLVVGLSGETCNAKDDGTKCTSSCGNIHNISYPFRLKHDPKHCGNVMYTLSCENNITLVVDLPPSGKYYVQAINYDNQTIRVVDPGIQKNNCSSMPQNPPFLIAPYSAYNRSGYLLSTPVFYIKCSNPVNSSLYVDTAPCLNINASSLVQQKTYSYVKVGVMEVGDLNEGCSAEWVALVLFNYSKGYNTFYESIHSALMYGFELGVYWPDEIPPICQGQWSSNLKCFPHTIPVH</sequence>
<protein>
    <submittedName>
        <fullName evidence="6">Uncharacterized protein LOC110773817</fullName>
    </submittedName>
</protein>
<dbReference type="PANTHER" id="PTHR33138:SF30">
    <property type="entry name" value="LEAF RUST 10 DISEASE-RESISTANCE LOCUS RECEPTOR-LIKE PROTEIN KINASE-LIKE 2.7"/>
    <property type="match status" value="1"/>
</dbReference>
<keyword evidence="2 3" id="KW-0732">Signal</keyword>
<evidence type="ECO:0000259" key="4">
    <source>
        <dbReference type="Pfam" id="PF13947"/>
    </source>
</evidence>
<proteinExistence type="predicted"/>
<gene>
    <name evidence="6" type="primary">LOC110773817</name>
</gene>
<keyword evidence="5" id="KW-1185">Reference proteome</keyword>
<dbReference type="AlphaFoldDB" id="A0A6P5U4L2"/>
<name>A0A6P5U4L2_PRUAV</name>
<comment type="subcellular location">
    <subcellularLocation>
        <location evidence="1">Membrane</location>
        <topology evidence="1">Single-pass membrane protein</topology>
    </subcellularLocation>
</comment>
<feature type="chain" id="PRO_5028237879" evidence="3">
    <location>
        <begin position="25"/>
        <end position="250"/>
    </location>
</feature>
<dbReference type="PANTHER" id="PTHR33138">
    <property type="entry name" value="OS01G0690200 PROTEIN"/>
    <property type="match status" value="1"/>
</dbReference>
<dbReference type="Proteomes" id="UP000515124">
    <property type="component" value="Unplaced"/>
</dbReference>
<feature type="signal peptide" evidence="3">
    <location>
        <begin position="1"/>
        <end position="24"/>
    </location>
</feature>
<reference evidence="6" key="1">
    <citation type="submission" date="2025-08" db="UniProtKB">
        <authorList>
            <consortium name="RefSeq"/>
        </authorList>
    </citation>
    <scope>IDENTIFICATION</scope>
</reference>
<dbReference type="KEGG" id="pavi:110773817"/>
<organism evidence="5 6">
    <name type="scientific">Prunus avium</name>
    <name type="common">Cherry</name>
    <name type="synonym">Cerasus avium</name>
    <dbReference type="NCBI Taxonomy" id="42229"/>
    <lineage>
        <taxon>Eukaryota</taxon>
        <taxon>Viridiplantae</taxon>
        <taxon>Streptophyta</taxon>
        <taxon>Embryophyta</taxon>
        <taxon>Tracheophyta</taxon>
        <taxon>Spermatophyta</taxon>
        <taxon>Magnoliopsida</taxon>
        <taxon>eudicotyledons</taxon>
        <taxon>Gunneridae</taxon>
        <taxon>Pentapetalae</taxon>
        <taxon>rosids</taxon>
        <taxon>fabids</taxon>
        <taxon>Rosales</taxon>
        <taxon>Rosaceae</taxon>
        <taxon>Amygdaloideae</taxon>
        <taxon>Amygdaleae</taxon>
        <taxon>Prunus</taxon>
    </lineage>
</organism>
<feature type="domain" description="Wall-associated receptor kinase galacturonan-binding" evidence="4">
    <location>
        <begin position="36"/>
        <end position="100"/>
    </location>
</feature>
<accession>A0A6P5U4L2</accession>
<dbReference type="Pfam" id="PF13947">
    <property type="entry name" value="GUB_WAK_bind"/>
    <property type="match status" value="1"/>
</dbReference>
<evidence type="ECO:0000256" key="2">
    <source>
        <dbReference type="ARBA" id="ARBA00022729"/>
    </source>
</evidence>
<dbReference type="GeneID" id="110773817"/>
<evidence type="ECO:0000256" key="1">
    <source>
        <dbReference type="ARBA" id="ARBA00004167"/>
    </source>
</evidence>
<dbReference type="RefSeq" id="XP_021834029.1">
    <property type="nucleotide sequence ID" value="XM_021978337.1"/>
</dbReference>
<dbReference type="GO" id="GO:0030247">
    <property type="term" value="F:polysaccharide binding"/>
    <property type="evidence" value="ECO:0007669"/>
    <property type="project" value="InterPro"/>
</dbReference>
<dbReference type="GO" id="GO:0016020">
    <property type="term" value="C:membrane"/>
    <property type="evidence" value="ECO:0007669"/>
    <property type="project" value="UniProtKB-SubCell"/>
</dbReference>
<dbReference type="InterPro" id="IPR025287">
    <property type="entry name" value="WAK_GUB"/>
</dbReference>